<protein>
    <submittedName>
        <fullName evidence="2">Uncharacterized protein</fullName>
    </submittedName>
</protein>
<accession>A0A0B7FJR0</accession>
<proteinExistence type="predicted"/>
<name>A0A0B7FJR0_THACB</name>
<sequence length="151" mass="16779">MSFLESSHFNIYPCTFRSVASLIETSYSRGLLSTTQSPALFRYFDFCDLILAEQFFSPTVLFGLFDPPAPTMSRQNATFVDLPQDNPFGAPPAHGNRFTNRSESQVHADSRSSARRQAGGRGLDYDQDTDDADWSDDSHGGRQSNVVDLPT</sequence>
<evidence type="ECO:0000313" key="3">
    <source>
        <dbReference type="Proteomes" id="UP000059188"/>
    </source>
</evidence>
<dbReference type="Proteomes" id="UP000059188">
    <property type="component" value="Unassembled WGS sequence"/>
</dbReference>
<dbReference type="EMBL" id="LN679325">
    <property type="protein sequence ID" value="CEL56468.1"/>
    <property type="molecule type" value="Genomic_DNA"/>
</dbReference>
<organism evidence="2 3">
    <name type="scientific">Thanatephorus cucumeris (strain AG1-IB / isolate 7/3/14)</name>
    <name type="common">Lettuce bottom rot fungus</name>
    <name type="synonym">Rhizoctonia solani</name>
    <dbReference type="NCBI Taxonomy" id="1108050"/>
    <lineage>
        <taxon>Eukaryota</taxon>
        <taxon>Fungi</taxon>
        <taxon>Dikarya</taxon>
        <taxon>Basidiomycota</taxon>
        <taxon>Agaricomycotina</taxon>
        <taxon>Agaricomycetes</taxon>
        <taxon>Cantharellales</taxon>
        <taxon>Ceratobasidiaceae</taxon>
        <taxon>Rhizoctonia</taxon>
        <taxon>Rhizoctonia solani AG-1</taxon>
    </lineage>
</organism>
<keyword evidence="3" id="KW-1185">Reference proteome</keyword>
<dbReference type="OrthoDB" id="10580115at2759"/>
<evidence type="ECO:0000313" key="2">
    <source>
        <dbReference type="EMBL" id="CEL56468.1"/>
    </source>
</evidence>
<reference evidence="2 3" key="1">
    <citation type="submission" date="2014-11" db="EMBL/GenBank/DDBJ databases">
        <authorList>
            <person name="Wibberg Daniel"/>
        </authorList>
    </citation>
    <scope>NUCLEOTIDE SEQUENCE [LARGE SCALE GENOMIC DNA]</scope>
    <source>
        <strain evidence="2">Rhizoctonia solani AG1-IB 7/3/14</strain>
    </source>
</reference>
<feature type="region of interest" description="Disordered" evidence="1">
    <location>
        <begin position="73"/>
        <end position="151"/>
    </location>
</feature>
<gene>
    <name evidence="2" type="ORF">RSOLAG1IB_11940</name>
</gene>
<feature type="compositionally biased region" description="Acidic residues" evidence="1">
    <location>
        <begin position="125"/>
        <end position="135"/>
    </location>
</feature>
<dbReference type="AlphaFoldDB" id="A0A0B7FJR0"/>
<evidence type="ECO:0000256" key="1">
    <source>
        <dbReference type="SAM" id="MobiDB-lite"/>
    </source>
</evidence>
<feature type="compositionally biased region" description="Polar residues" evidence="1">
    <location>
        <begin position="141"/>
        <end position="151"/>
    </location>
</feature>